<dbReference type="KEGG" id="pay:PAU_00414"/>
<gene>
    <name evidence="1" type="ordered locus">PAU_00414</name>
</gene>
<dbReference type="eggNOG" id="COG0582">
    <property type="taxonomic scope" value="Bacteria"/>
</dbReference>
<name>C7BJ03_PHOAA</name>
<accession>C7BJ03</accession>
<protein>
    <submittedName>
        <fullName evidence="1">Uncharacterized protein</fullName>
    </submittedName>
</protein>
<proteinExistence type="predicted"/>
<sequence>VQYLPEKLDALKKWCERLDMLAGNYENMVLISSKSTQDYFYNVKFR</sequence>
<dbReference type="EMBL" id="FM162591">
    <property type="protein sequence ID" value="CAQ82507.1"/>
    <property type="molecule type" value="Genomic_DNA"/>
</dbReference>
<feature type="non-terminal residue" evidence="1">
    <location>
        <position position="1"/>
    </location>
</feature>
<reference evidence="1 2" key="1">
    <citation type="journal article" date="2009" name="BMC Genomics">
        <title>Comparative genomics of the emerging human pathogen Photorhabdus asymbiotica with the insect pathogen Photorhabdus luminescens.</title>
        <authorList>
            <person name="Wilkinson P."/>
            <person name="Waterfield N.R."/>
            <person name="Crossman L."/>
            <person name="Corton C."/>
            <person name="Sanchez-Contreras M."/>
            <person name="Vlisidou I."/>
            <person name="Barron A."/>
            <person name="Bignell A."/>
            <person name="Clark L."/>
            <person name="Ormond D."/>
            <person name="Mayho M."/>
            <person name="Bason N."/>
            <person name="Smith F."/>
            <person name="Simmonds M."/>
            <person name="Churcher C."/>
            <person name="Harris D."/>
            <person name="Thompson N.R."/>
            <person name="Quail M."/>
            <person name="Parkhill J."/>
            <person name="ffrench-Constant R.H."/>
        </authorList>
    </citation>
    <scope>NUCLEOTIDE SEQUENCE [LARGE SCALE GENOMIC DNA]</scope>
    <source>
        <strain evidence="2">ATCC 43949 / 3105-77</strain>
    </source>
</reference>
<dbReference type="Proteomes" id="UP000002747">
    <property type="component" value="Chromosome"/>
</dbReference>
<evidence type="ECO:0000313" key="1">
    <source>
        <dbReference type="EMBL" id="CAQ82507.1"/>
    </source>
</evidence>
<organism evidence="1 2">
    <name type="scientific">Photorhabdus asymbiotica subsp. asymbiotica (strain ATCC 43949 / 3105-77)</name>
    <name type="common">Xenorhabdus luminescens (strain 2)</name>
    <dbReference type="NCBI Taxonomy" id="553480"/>
    <lineage>
        <taxon>Bacteria</taxon>
        <taxon>Pseudomonadati</taxon>
        <taxon>Pseudomonadota</taxon>
        <taxon>Gammaproteobacteria</taxon>
        <taxon>Enterobacterales</taxon>
        <taxon>Morganellaceae</taxon>
        <taxon>Photorhabdus</taxon>
    </lineage>
</organism>
<dbReference type="AlphaFoldDB" id="C7BJ03"/>
<evidence type="ECO:0000313" key="2">
    <source>
        <dbReference type="Proteomes" id="UP000002747"/>
    </source>
</evidence>